<sequence length="428" mass="49428">MLDIKYIRENLEICKQAAKNKNREVDWDKLLRLDEKRRELIGKIEERRAKRNEISKFHPPAGGSNKIQNPNDQKEEGRKLRDEIKELEEELKTVERDYNELMLTVPNVPDPIVPIGKDASGNKEVKKWGEPKSVSGWDFAPLDHIELMKRLDLVDFDRGVKVGGFRTYFLKNEGVLLEMAVLTYTLQKLVKKGYIPLIAPSLVKDFTLVGNGQFPWGREEVYALEKDEVYLAGTAEVPVTAYYADEILLEKDLPKKFVAFSPCFRREAGSYGKDTRGLYRLHQFNKIEQVIINLNDYESSIACHEELLQNSEEVLQDLKLPYRVMLMCTGDMGEPQVKKYDVETWMPKREAYGETMSNSFMGEFQARRLNIRYRARDGVKFAHTLNNTAVASPRILIAILENYQQADGSVLVPEVLRDFVGKERIEEK</sequence>
<dbReference type="GO" id="GO:0005737">
    <property type="term" value="C:cytoplasm"/>
    <property type="evidence" value="ECO:0007669"/>
    <property type="project" value="UniProtKB-SubCell"/>
</dbReference>
<proteinExistence type="inferred from homology"/>
<evidence type="ECO:0000256" key="8">
    <source>
        <dbReference type="ARBA" id="ARBA00022917"/>
    </source>
</evidence>
<evidence type="ECO:0000256" key="11">
    <source>
        <dbReference type="ARBA" id="ARBA00048823"/>
    </source>
</evidence>
<dbReference type="CDD" id="cd00770">
    <property type="entry name" value="SerRS_core"/>
    <property type="match status" value="1"/>
</dbReference>
<dbReference type="HAMAP" id="MF_00176">
    <property type="entry name" value="Ser_tRNA_synth_type1"/>
    <property type="match status" value="1"/>
</dbReference>
<accession>A0A1F6AP23</accession>
<feature type="binding site" evidence="12 14">
    <location>
        <begin position="265"/>
        <end position="267"/>
    </location>
    <ligand>
        <name>ATP</name>
        <dbReference type="ChEBI" id="CHEBI:30616"/>
    </ligand>
</feature>
<feature type="binding site" evidence="12">
    <location>
        <position position="388"/>
    </location>
    <ligand>
        <name>L-serine</name>
        <dbReference type="ChEBI" id="CHEBI:33384"/>
    </ligand>
</feature>
<evidence type="ECO:0000313" key="17">
    <source>
        <dbReference type="EMBL" id="OGG26027.1"/>
    </source>
</evidence>
<comment type="domain">
    <text evidence="12">Consists of two distinct domains, a catalytic core and a N-terminal extension that is involved in tRNA binding.</text>
</comment>
<dbReference type="PRINTS" id="PR00981">
    <property type="entry name" value="TRNASYNTHSER"/>
</dbReference>
<dbReference type="EC" id="6.1.1.11" evidence="12"/>
<comment type="subcellular location">
    <subcellularLocation>
        <location evidence="1 12">Cytoplasm</location>
    </subcellularLocation>
</comment>
<dbReference type="PIRSF" id="PIRSF001529">
    <property type="entry name" value="Ser-tRNA-synth_IIa"/>
    <property type="match status" value="1"/>
</dbReference>
<dbReference type="InterPro" id="IPR002317">
    <property type="entry name" value="Ser-tRNA-ligase_type_1"/>
</dbReference>
<evidence type="ECO:0000256" key="5">
    <source>
        <dbReference type="ARBA" id="ARBA00022598"/>
    </source>
</evidence>
<evidence type="ECO:0000256" key="1">
    <source>
        <dbReference type="ARBA" id="ARBA00004496"/>
    </source>
</evidence>
<dbReference type="PANTHER" id="PTHR43697">
    <property type="entry name" value="SERYL-TRNA SYNTHETASE"/>
    <property type="match status" value="1"/>
</dbReference>
<dbReference type="InterPro" id="IPR033729">
    <property type="entry name" value="SerRS_core"/>
</dbReference>
<feature type="domain" description="Aminoacyl-transfer RNA synthetases class-II family profile" evidence="16">
    <location>
        <begin position="143"/>
        <end position="413"/>
    </location>
</feature>
<comment type="caution">
    <text evidence="17">The sequence shown here is derived from an EMBL/GenBank/DDBJ whole genome shotgun (WGS) entry which is preliminary data.</text>
</comment>
<dbReference type="InterPro" id="IPR010978">
    <property type="entry name" value="tRNA-bd_arm"/>
</dbReference>
<evidence type="ECO:0000256" key="9">
    <source>
        <dbReference type="ARBA" id="ARBA00023146"/>
    </source>
</evidence>
<keyword evidence="4 12" id="KW-0963">Cytoplasm</keyword>
<feature type="binding site" evidence="13">
    <location>
        <position position="386"/>
    </location>
    <ligand>
        <name>L-serine</name>
        <dbReference type="ChEBI" id="CHEBI:33384"/>
    </ligand>
</feature>
<dbReference type="GO" id="GO:0006434">
    <property type="term" value="P:seryl-tRNA aminoacylation"/>
    <property type="evidence" value="ECO:0007669"/>
    <property type="project" value="UniProtKB-UniRule"/>
</dbReference>
<dbReference type="Pfam" id="PF02403">
    <property type="entry name" value="Seryl_tRNA_N"/>
    <property type="match status" value="1"/>
</dbReference>
<evidence type="ECO:0000256" key="13">
    <source>
        <dbReference type="PIRSR" id="PIRSR001529-1"/>
    </source>
</evidence>
<comment type="catalytic activity">
    <reaction evidence="11 12">
        <text>tRNA(Ser) + L-serine + ATP = L-seryl-tRNA(Ser) + AMP + diphosphate + H(+)</text>
        <dbReference type="Rhea" id="RHEA:12292"/>
        <dbReference type="Rhea" id="RHEA-COMP:9669"/>
        <dbReference type="Rhea" id="RHEA-COMP:9703"/>
        <dbReference type="ChEBI" id="CHEBI:15378"/>
        <dbReference type="ChEBI" id="CHEBI:30616"/>
        <dbReference type="ChEBI" id="CHEBI:33019"/>
        <dbReference type="ChEBI" id="CHEBI:33384"/>
        <dbReference type="ChEBI" id="CHEBI:78442"/>
        <dbReference type="ChEBI" id="CHEBI:78533"/>
        <dbReference type="ChEBI" id="CHEBI:456215"/>
        <dbReference type="EC" id="6.1.1.11"/>
    </reaction>
</comment>
<dbReference type="GO" id="GO:0005524">
    <property type="term" value="F:ATP binding"/>
    <property type="evidence" value="ECO:0007669"/>
    <property type="project" value="UniProtKB-UniRule"/>
</dbReference>
<evidence type="ECO:0000256" key="3">
    <source>
        <dbReference type="ARBA" id="ARBA00010728"/>
    </source>
</evidence>
<dbReference type="AlphaFoldDB" id="A0A1F6AP23"/>
<dbReference type="UniPathway" id="UPA00906">
    <property type="reaction ID" value="UER00895"/>
</dbReference>
<comment type="similarity">
    <text evidence="3 12">Belongs to the class-II aminoacyl-tRNA synthetase family. Type-1 seryl-tRNA synthetase subfamily.</text>
</comment>
<dbReference type="InterPro" id="IPR006195">
    <property type="entry name" value="aa-tRNA-synth_II"/>
</dbReference>
<evidence type="ECO:0000256" key="6">
    <source>
        <dbReference type="ARBA" id="ARBA00022741"/>
    </source>
</evidence>
<feature type="site" description="Important for serine binding" evidence="13">
    <location>
        <position position="388"/>
    </location>
</feature>
<dbReference type="Gene3D" id="1.10.287.40">
    <property type="entry name" value="Serine-tRNA synthetase, tRNA binding domain"/>
    <property type="match status" value="1"/>
</dbReference>
<evidence type="ECO:0000256" key="14">
    <source>
        <dbReference type="PIRSR" id="PIRSR001529-2"/>
    </source>
</evidence>
<dbReference type="Proteomes" id="UP000176609">
    <property type="component" value="Unassembled WGS sequence"/>
</dbReference>
<dbReference type="InterPro" id="IPR002314">
    <property type="entry name" value="aa-tRNA-synt_IIb"/>
</dbReference>
<dbReference type="InterPro" id="IPR015866">
    <property type="entry name" value="Ser-tRNA-synth_1_N"/>
</dbReference>
<keyword evidence="9 12" id="KW-0030">Aminoacyl-tRNA synthetase</keyword>
<dbReference type="Pfam" id="PF00587">
    <property type="entry name" value="tRNA-synt_2b"/>
    <property type="match status" value="1"/>
</dbReference>
<name>A0A1F6AP23_9BACT</name>
<comment type="pathway">
    <text evidence="2 12">Aminoacyl-tRNA biosynthesis; selenocysteinyl-tRNA(Sec) biosynthesis; L-seryl-tRNA(Sec) from L-serine and tRNA(Sec): step 1/1.</text>
</comment>
<reference evidence="17 18" key="1">
    <citation type="journal article" date="2016" name="Nat. Commun.">
        <title>Thousands of microbial genomes shed light on interconnected biogeochemical processes in an aquifer system.</title>
        <authorList>
            <person name="Anantharaman K."/>
            <person name="Brown C.T."/>
            <person name="Hug L.A."/>
            <person name="Sharon I."/>
            <person name="Castelle C.J."/>
            <person name="Probst A.J."/>
            <person name="Thomas B.C."/>
            <person name="Singh A."/>
            <person name="Wilkins M.J."/>
            <person name="Karaoz U."/>
            <person name="Brodie E.L."/>
            <person name="Williams K.H."/>
            <person name="Hubbard S.S."/>
            <person name="Banfield J.F."/>
        </authorList>
    </citation>
    <scope>NUCLEOTIDE SEQUENCE [LARGE SCALE GENOMIC DNA]</scope>
</reference>
<evidence type="ECO:0000256" key="12">
    <source>
        <dbReference type="HAMAP-Rule" id="MF_00176"/>
    </source>
</evidence>
<dbReference type="NCBIfam" id="TIGR00414">
    <property type="entry name" value="serS"/>
    <property type="match status" value="1"/>
</dbReference>
<dbReference type="GO" id="GO:0004828">
    <property type="term" value="F:serine-tRNA ligase activity"/>
    <property type="evidence" value="ECO:0007669"/>
    <property type="project" value="UniProtKB-UniRule"/>
</dbReference>
<evidence type="ECO:0000256" key="4">
    <source>
        <dbReference type="ARBA" id="ARBA00022490"/>
    </source>
</evidence>
<dbReference type="InterPro" id="IPR045864">
    <property type="entry name" value="aa-tRNA-synth_II/BPL/LPL"/>
</dbReference>
<dbReference type="EMBL" id="MFJR01000014">
    <property type="protein sequence ID" value="OGG26027.1"/>
    <property type="molecule type" value="Genomic_DNA"/>
</dbReference>
<feature type="binding site" evidence="13">
    <location>
        <position position="265"/>
    </location>
    <ligand>
        <name>L-serine</name>
        <dbReference type="ChEBI" id="CHEBI:33384"/>
    </ligand>
</feature>
<dbReference type="GO" id="GO:0016260">
    <property type="term" value="P:selenocysteine biosynthetic process"/>
    <property type="evidence" value="ECO:0007669"/>
    <property type="project" value="UniProtKB-UniRule"/>
</dbReference>
<evidence type="ECO:0000256" key="2">
    <source>
        <dbReference type="ARBA" id="ARBA00005045"/>
    </source>
</evidence>
<organism evidence="17 18">
    <name type="scientific">Candidatus Gottesmanbacteria bacterium RIFCSPLOWO2_01_FULL_39_12b</name>
    <dbReference type="NCBI Taxonomy" id="1798388"/>
    <lineage>
        <taxon>Bacteria</taxon>
        <taxon>Candidatus Gottesmaniibacteriota</taxon>
    </lineage>
</organism>
<evidence type="ECO:0000256" key="7">
    <source>
        <dbReference type="ARBA" id="ARBA00022840"/>
    </source>
</evidence>
<comment type="subunit">
    <text evidence="12">Homodimer. The tRNA molecule binds across the dimer.</text>
</comment>
<feature type="binding site" evidence="13">
    <location>
        <position position="234"/>
    </location>
    <ligand>
        <name>L-serine</name>
        <dbReference type="ChEBI" id="CHEBI:33384"/>
    </ligand>
</feature>
<feature type="region of interest" description="Disordered" evidence="15">
    <location>
        <begin position="51"/>
        <end position="77"/>
    </location>
</feature>
<dbReference type="Gene3D" id="3.30.930.10">
    <property type="entry name" value="Bira Bifunctional Protein, Domain 2"/>
    <property type="match status" value="1"/>
</dbReference>
<evidence type="ECO:0000256" key="15">
    <source>
        <dbReference type="SAM" id="MobiDB-lite"/>
    </source>
</evidence>
<keyword evidence="6 12" id="KW-0547">Nucleotide-binding</keyword>
<dbReference type="InterPro" id="IPR042103">
    <property type="entry name" value="SerRS_1_N_sf"/>
</dbReference>
<feature type="binding site" evidence="12 14">
    <location>
        <begin position="354"/>
        <end position="357"/>
    </location>
    <ligand>
        <name>ATP</name>
        <dbReference type="ChEBI" id="CHEBI:30616"/>
    </ligand>
</feature>
<keyword evidence="8 12" id="KW-0648">Protein biosynthesis</keyword>
<protein>
    <recommendedName>
        <fullName evidence="12">Serine--tRNA ligase</fullName>
        <ecNumber evidence="12">6.1.1.11</ecNumber>
    </recommendedName>
    <alternativeName>
        <fullName evidence="12">Seryl-tRNA synthetase</fullName>
        <shortName evidence="12">SerRS</shortName>
    </alternativeName>
    <alternativeName>
        <fullName evidence="12">Seryl-tRNA(Ser/Sec) synthetase</fullName>
    </alternativeName>
</protein>
<feature type="binding site" evidence="12">
    <location>
        <begin position="234"/>
        <end position="236"/>
    </location>
    <ligand>
        <name>L-serine</name>
        <dbReference type="ChEBI" id="CHEBI:33384"/>
    </ligand>
</feature>
<dbReference type="PROSITE" id="PS50862">
    <property type="entry name" value="AA_TRNA_LIGASE_II"/>
    <property type="match status" value="1"/>
</dbReference>
<comment type="function">
    <text evidence="12">Catalyzes the attachment of serine to tRNA(Ser). Is also able to aminoacylate tRNA(Sec) with serine, to form the misacylated tRNA L-seryl-tRNA(Sec), which will be further converted into selenocysteinyl-tRNA(Sec).</text>
</comment>
<evidence type="ECO:0000259" key="16">
    <source>
        <dbReference type="PROSITE" id="PS50862"/>
    </source>
</evidence>
<keyword evidence="7 12" id="KW-0067">ATP-binding</keyword>
<dbReference type="PANTHER" id="PTHR43697:SF1">
    <property type="entry name" value="SERINE--TRNA LIGASE"/>
    <property type="match status" value="1"/>
</dbReference>
<keyword evidence="5 12" id="KW-0436">Ligase</keyword>
<gene>
    <name evidence="12" type="primary">serS</name>
    <name evidence="17" type="ORF">A2960_05735</name>
</gene>
<dbReference type="SUPFAM" id="SSF55681">
    <property type="entry name" value="Class II aaRS and biotin synthetases"/>
    <property type="match status" value="1"/>
</dbReference>
<comment type="catalytic activity">
    <reaction evidence="10 12">
        <text>tRNA(Sec) + L-serine + ATP = L-seryl-tRNA(Sec) + AMP + diphosphate + H(+)</text>
        <dbReference type="Rhea" id="RHEA:42580"/>
        <dbReference type="Rhea" id="RHEA-COMP:9742"/>
        <dbReference type="Rhea" id="RHEA-COMP:10128"/>
        <dbReference type="ChEBI" id="CHEBI:15378"/>
        <dbReference type="ChEBI" id="CHEBI:30616"/>
        <dbReference type="ChEBI" id="CHEBI:33019"/>
        <dbReference type="ChEBI" id="CHEBI:33384"/>
        <dbReference type="ChEBI" id="CHEBI:78442"/>
        <dbReference type="ChEBI" id="CHEBI:78533"/>
        <dbReference type="ChEBI" id="CHEBI:456215"/>
        <dbReference type="EC" id="6.1.1.11"/>
    </reaction>
</comment>
<dbReference type="SUPFAM" id="SSF46589">
    <property type="entry name" value="tRNA-binding arm"/>
    <property type="match status" value="1"/>
</dbReference>
<comment type="caution">
    <text evidence="12">Lacks conserved residue(s) required for the propagation of feature annotation.</text>
</comment>
<feature type="binding site" evidence="12 13">
    <location>
        <position position="288"/>
    </location>
    <ligand>
        <name>L-serine</name>
        <dbReference type="ChEBI" id="CHEBI:33384"/>
    </ligand>
</feature>
<evidence type="ECO:0000256" key="10">
    <source>
        <dbReference type="ARBA" id="ARBA00047929"/>
    </source>
</evidence>
<evidence type="ECO:0000313" key="18">
    <source>
        <dbReference type="Proteomes" id="UP000176609"/>
    </source>
</evidence>